<dbReference type="PANTHER" id="PTHR48081:SF33">
    <property type="entry name" value="KYNURENINE FORMAMIDASE"/>
    <property type="match status" value="1"/>
</dbReference>
<dbReference type="Gene3D" id="3.40.50.1820">
    <property type="entry name" value="alpha/beta hydrolase"/>
    <property type="match status" value="1"/>
</dbReference>
<dbReference type="Proteomes" id="UP000589085">
    <property type="component" value="Unassembled WGS sequence"/>
</dbReference>
<comment type="caution">
    <text evidence="3">The sequence shown here is derived from an EMBL/GenBank/DDBJ whole genome shotgun (WGS) entry which is preliminary data.</text>
</comment>
<dbReference type="EMBL" id="JABEQJ010000001">
    <property type="protein sequence ID" value="MBB2158586.1"/>
    <property type="molecule type" value="Genomic_DNA"/>
</dbReference>
<dbReference type="InterPro" id="IPR029058">
    <property type="entry name" value="AB_hydrolase_fold"/>
</dbReference>
<keyword evidence="1 3" id="KW-0378">Hydrolase</keyword>
<reference evidence="3 4" key="1">
    <citation type="submission" date="2020-04" db="EMBL/GenBank/DDBJ databases">
        <title>Description of novel Gluconacetobacter.</title>
        <authorList>
            <person name="Sombolestani A."/>
        </authorList>
    </citation>
    <scope>NUCLEOTIDE SEQUENCE [LARGE SCALE GENOMIC DNA]</scope>
    <source>
        <strain evidence="3 4">LMG 19747</strain>
    </source>
</reference>
<evidence type="ECO:0000313" key="4">
    <source>
        <dbReference type="Proteomes" id="UP000589085"/>
    </source>
</evidence>
<accession>A0A7W4I963</accession>
<dbReference type="AlphaFoldDB" id="A0A7W4I963"/>
<evidence type="ECO:0000259" key="2">
    <source>
        <dbReference type="Pfam" id="PF20434"/>
    </source>
</evidence>
<feature type="domain" description="BD-FAE-like" evidence="2">
    <location>
        <begin position="80"/>
        <end position="184"/>
    </location>
</feature>
<sequence length="329" mass="35425">MHIWSNRLAIDDCLCNSTALTHLTPDQRARMRAIGNCWNDDIVAHRAEMVALYSPLAARMPKAATVVRDIAYGPGARQVLDVFRPDGHDGACPVVVFIHGGAFTRGAKSANGEIYDNVLHWFARLGYVGVNVEYRLAPDITWPDGARDVLDALAWVRDAIAAHGGDPARVHVIGHSAGGSHLATAALEPGLGGLPAGVRSLALVSGRLRADRRPDNPNADNVAAYFGADESLYAARSPVSRAADCPLPVLVAVAEFENRHLDEYGAEFAQAVARAGRVPVRWVRLAEHNHTSIVAHLNTGEEGFGRALDSFFRLHGSEIESERNRTGAS</sequence>
<protein>
    <submittedName>
        <fullName evidence="3">Alpha/beta hydrolase</fullName>
    </submittedName>
</protein>
<dbReference type="InterPro" id="IPR050300">
    <property type="entry name" value="GDXG_lipolytic_enzyme"/>
</dbReference>
<organism evidence="3 4">
    <name type="scientific">Gluconacetobacter sacchari</name>
    <dbReference type="NCBI Taxonomy" id="92759"/>
    <lineage>
        <taxon>Bacteria</taxon>
        <taxon>Pseudomonadati</taxon>
        <taxon>Pseudomonadota</taxon>
        <taxon>Alphaproteobacteria</taxon>
        <taxon>Acetobacterales</taxon>
        <taxon>Acetobacteraceae</taxon>
        <taxon>Gluconacetobacter</taxon>
    </lineage>
</organism>
<dbReference type="InterPro" id="IPR049492">
    <property type="entry name" value="BD-FAE-like_dom"/>
</dbReference>
<name>A0A7W4I963_9PROT</name>
<evidence type="ECO:0000313" key="3">
    <source>
        <dbReference type="EMBL" id="MBB2158586.1"/>
    </source>
</evidence>
<dbReference type="PANTHER" id="PTHR48081">
    <property type="entry name" value="AB HYDROLASE SUPERFAMILY PROTEIN C4A8.06C"/>
    <property type="match status" value="1"/>
</dbReference>
<dbReference type="SUPFAM" id="SSF53474">
    <property type="entry name" value="alpha/beta-Hydrolases"/>
    <property type="match status" value="1"/>
</dbReference>
<evidence type="ECO:0000256" key="1">
    <source>
        <dbReference type="ARBA" id="ARBA00022801"/>
    </source>
</evidence>
<dbReference type="GO" id="GO:0016787">
    <property type="term" value="F:hydrolase activity"/>
    <property type="evidence" value="ECO:0007669"/>
    <property type="project" value="UniProtKB-KW"/>
</dbReference>
<dbReference type="Pfam" id="PF20434">
    <property type="entry name" value="BD-FAE"/>
    <property type="match status" value="1"/>
</dbReference>
<proteinExistence type="predicted"/>
<gene>
    <name evidence="3" type="ORF">HLH48_00060</name>
</gene>